<evidence type="ECO:0000313" key="15">
    <source>
        <dbReference type="EMBL" id="RNI27578.1"/>
    </source>
</evidence>
<keyword evidence="7" id="KW-0547">Nucleotide-binding</keyword>
<dbReference type="InterPro" id="IPR000700">
    <property type="entry name" value="PAS-assoc_C"/>
</dbReference>
<dbReference type="FunFam" id="3.30.565.10:FF:000006">
    <property type="entry name" value="Sensor histidine kinase WalK"/>
    <property type="match status" value="1"/>
</dbReference>
<dbReference type="InterPro" id="IPR003661">
    <property type="entry name" value="HisK_dim/P_dom"/>
</dbReference>
<dbReference type="NCBIfam" id="TIGR00229">
    <property type="entry name" value="sensory_box"/>
    <property type="match status" value="1"/>
</dbReference>
<keyword evidence="16" id="KW-1185">Reference proteome</keyword>
<dbReference type="SMART" id="SM00388">
    <property type="entry name" value="HisKA"/>
    <property type="match status" value="1"/>
</dbReference>
<evidence type="ECO:0000313" key="16">
    <source>
        <dbReference type="Proteomes" id="UP000271010"/>
    </source>
</evidence>
<evidence type="ECO:0000256" key="7">
    <source>
        <dbReference type="ARBA" id="ARBA00022741"/>
    </source>
</evidence>
<dbReference type="EC" id="2.7.13.3" evidence="3"/>
<dbReference type="GO" id="GO:0007234">
    <property type="term" value="P:osmosensory signaling via phosphorelay pathway"/>
    <property type="evidence" value="ECO:0007669"/>
    <property type="project" value="TreeGrafter"/>
</dbReference>
<dbReference type="CDD" id="cd00082">
    <property type="entry name" value="HisKA"/>
    <property type="match status" value="1"/>
</dbReference>
<dbReference type="InterPro" id="IPR050351">
    <property type="entry name" value="BphY/WalK/GraS-like"/>
</dbReference>
<dbReference type="InterPro" id="IPR035965">
    <property type="entry name" value="PAS-like_dom_sf"/>
</dbReference>
<keyword evidence="4" id="KW-0597">Phosphoprotein</keyword>
<dbReference type="InterPro" id="IPR013655">
    <property type="entry name" value="PAS_fold_3"/>
</dbReference>
<dbReference type="Pfam" id="PF02518">
    <property type="entry name" value="HATPase_c"/>
    <property type="match status" value="1"/>
</dbReference>
<dbReference type="InterPro" id="IPR000014">
    <property type="entry name" value="PAS"/>
</dbReference>
<evidence type="ECO:0000256" key="1">
    <source>
        <dbReference type="ARBA" id="ARBA00000085"/>
    </source>
</evidence>
<dbReference type="Gene3D" id="3.30.450.20">
    <property type="entry name" value="PAS domain"/>
    <property type="match status" value="1"/>
</dbReference>
<comment type="caution">
    <text evidence="15">The sequence shown here is derived from an EMBL/GenBank/DDBJ whole genome shotgun (WGS) entry which is preliminary data.</text>
</comment>
<dbReference type="InterPro" id="IPR036890">
    <property type="entry name" value="HATPase_C_sf"/>
</dbReference>
<dbReference type="InterPro" id="IPR005467">
    <property type="entry name" value="His_kinase_dom"/>
</dbReference>
<sequence length="358" mass="40620">MQLPPSVYQSFAEKTGQAFFAYDLGAQQFVYQNQPFKDWFRLPEQEINPDVLLAAVHPDDQGYVQNRLKALLNRGVCQEVEFRVQFEQQPVQWVCLSASIVEEGQGELVVGHAEDITANRQYNDHLKKFSNKKDSILNILSHDLAAPLGMIQNLTGLLTEELKGNMSEDAARIIGLIEQSSRQGANLIREFMEQEFMESTQNELITRRVNMAQKLKEALGEYKGASGKFLTKHFQFLCSQTEIYAQLDDLKFLQAITNLISNALKFTPDGGTITVSLEDEADTVLVKVADNGVGIPQRYHAHLFDKFTQARRPGLKGEHTVGLGMSIVKTIIEWHRGQIWFESEEHKGTVFYIRIPKE</sequence>
<keyword evidence="5" id="KW-0808">Transferase</keyword>
<keyword evidence="8" id="KW-0418">Kinase</keyword>
<dbReference type="GO" id="GO:0005524">
    <property type="term" value="F:ATP binding"/>
    <property type="evidence" value="ECO:0007669"/>
    <property type="project" value="UniProtKB-KW"/>
</dbReference>
<dbReference type="SUPFAM" id="SSF47384">
    <property type="entry name" value="Homodimeric domain of signal transducing histidine kinase"/>
    <property type="match status" value="1"/>
</dbReference>
<keyword evidence="12" id="KW-0472">Membrane</keyword>
<keyword evidence="9" id="KW-0067">ATP-binding</keyword>
<dbReference type="CDD" id="cd00075">
    <property type="entry name" value="HATPase"/>
    <property type="match status" value="1"/>
</dbReference>
<dbReference type="SMART" id="SM00387">
    <property type="entry name" value="HATPase_c"/>
    <property type="match status" value="1"/>
</dbReference>
<dbReference type="RefSeq" id="WP_123134046.1">
    <property type="nucleotide sequence ID" value="NZ_RJJE01000017.1"/>
</dbReference>
<evidence type="ECO:0000256" key="9">
    <source>
        <dbReference type="ARBA" id="ARBA00022840"/>
    </source>
</evidence>
<dbReference type="GO" id="GO:0016020">
    <property type="term" value="C:membrane"/>
    <property type="evidence" value="ECO:0007669"/>
    <property type="project" value="UniProtKB-SubCell"/>
</dbReference>
<name>A0A3M9MS88_9BACT</name>
<dbReference type="AlphaFoldDB" id="A0A3M9MS88"/>
<evidence type="ECO:0000256" key="5">
    <source>
        <dbReference type="ARBA" id="ARBA00022679"/>
    </source>
</evidence>
<dbReference type="PANTHER" id="PTHR42878:SF7">
    <property type="entry name" value="SENSOR HISTIDINE KINASE GLRK"/>
    <property type="match status" value="1"/>
</dbReference>
<feature type="domain" description="PAC" evidence="14">
    <location>
        <begin position="78"/>
        <end position="128"/>
    </location>
</feature>
<feature type="domain" description="Histidine kinase" evidence="13">
    <location>
        <begin position="139"/>
        <end position="358"/>
    </location>
</feature>
<evidence type="ECO:0000256" key="2">
    <source>
        <dbReference type="ARBA" id="ARBA00004141"/>
    </source>
</evidence>
<dbReference type="EMBL" id="RJJE01000017">
    <property type="protein sequence ID" value="RNI27578.1"/>
    <property type="molecule type" value="Genomic_DNA"/>
</dbReference>
<dbReference type="InterPro" id="IPR036097">
    <property type="entry name" value="HisK_dim/P_sf"/>
</dbReference>
<organism evidence="15 16">
    <name type="scientific">Rufibacter immobilis</name>
    <dbReference type="NCBI Taxonomy" id="1348778"/>
    <lineage>
        <taxon>Bacteria</taxon>
        <taxon>Pseudomonadati</taxon>
        <taxon>Bacteroidota</taxon>
        <taxon>Cytophagia</taxon>
        <taxon>Cytophagales</taxon>
        <taxon>Hymenobacteraceae</taxon>
        <taxon>Rufibacter</taxon>
    </lineage>
</organism>
<evidence type="ECO:0000256" key="8">
    <source>
        <dbReference type="ARBA" id="ARBA00022777"/>
    </source>
</evidence>
<dbReference type="Proteomes" id="UP000271010">
    <property type="component" value="Unassembled WGS sequence"/>
</dbReference>
<dbReference type="PROSITE" id="PS50109">
    <property type="entry name" value="HIS_KIN"/>
    <property type="match status" value="1"/>
</dbReference>
<comment type="subcellular location">
    <subcellularLocation>
        <location evidence="2">Membrane</location>
        <topology evidence="2">Multi-pass membrane protein</topology>
    </subcellularLocation>
</comment>
<gene>
    <name evidence="15" type="ORF">EFA69_15760</name>
</gene>
<keyword evidence="10" id="KW-1133">Transmembrane helix</keyword>
<keyword evidence="6" id="KW-0812">Transmembrane</keyword>
<keyword evidence="11" id="KW-0902">Two-component regulatory system</keyword>
<comment type="catalytic activity">
    <reaction evidence="1">
        <text>ATP + protein L-histidine = ADP + protein N-phospho-L-histidine.</text>
        <dbReference type="EC" id="2.7.13.3"/>
    </reaction>
</comment>
<evidence type="ECO:0000256" key="3">
    <source>
        <dbReference type="ARBA" id="ARBA00012438"/>
    </source>
</evidence>
<dbReference type="CDD" id="cd00130">
    <property type="entry name" value="PAS"/>
    <property type="match status" value="1"/>
</dbReference>
<evidence type="ECO:0000256" key="6">
    <source>
        <dbReference type="ARBA" id="ARBA00022692"/>
    </source>
</evidence>
<dbReference type="InterPro" id="IPR003594">
    <property type="entry name" value="HATPase_dom"/>
</dbReference>
<dbReference type="Gene3D" id="3.30.565.10">
    <property type="entry name" value="Histidine kinase-like ATPase, C-terminal domain"/>
    <property type="match status" value="1"/>
</dbReference>
<evidence type="ECO:0000256" key="4">
    <source>
        <dbReference type="ARBA" id="ARBA00022553"/>
    </source>
</evidence>
<protein>
    <recommendedName>
        <fullName evidence="3">histidine kinase</fullName>
        <ecNumber evidence="3">2.7.13.3</ecNumber>
    </recommendedName>
</protein>
<dbReference type="PROSITE" id="PS50113">
    <property type="entry name" value="PAC"/>
    <property type="match status" value="1"/>
</dbReference>
<accession>A0A3M9MS88</accession>
<dbReference type="SUPFAM" id="SSF55874">
    <property type="entry name" value="ATPase domain of HSP90 chaperone/DNA topoisomerase II/histidine kinase"/>
    <property type="match status" value="1"/>
</dbReference>
<evidence type="ECO:0000256" key="10">
    <source>
        <dbReference type="ARBA" id="ARBA00022989"/>
    </source>
</evidence>
<dbReference type="GO" id="GO:0030295">
    <property type="term" value="F:protein kinase activator activity"/>
    <property type="evidence" value="ECO:0007669"/>
    <property type="project" value="TreeGrafter"/>
</dbReference>
<evidence type="ECO:0000256" key="12">
    <source>
        <dbReference type="ARBA" id="ARBA00023136"/>
    </source>
</evidence>
<dbReference type="PANTHER" id="PTHR42878">
    <property type="entry name" value="TWO-COMPONENT HISTIDINE KINASE"/>
    <property type="match status" value="1"/>
</dbReference>
<evidence type="ECO:0000256" key="11">
    <source>
        <dbReference type="ARBA" id="ARBA00023012"/>
    </source>
</evidence>
<reference evidence="15 16" key="1">
    <citation type="submission" date="2018-11" db="EMBL/GenBank/DDBJ databases">
        <title>Rufibacter latericius sp. nov., isolated from water in Baiyang Lake.</title>
        <authorList>
            <person name="Yang Y."/>
        </authorList>
    </citation>
    <scope>NUCLEOTIDE SEQUENCE [LARGE SCALE GENOMIC DNA]</scope>
    <source>
        <strain evidence="15 16">MCC P1</strain>
    </source>
</reference>
<dbReference type="Gene3D" id="1.10.287.130">
    <property type="match status" value="1"/>
</dbReference>
<dbReference type="Pfam" id="PF08447">
    <property type="entry name" value="PAS_3"/>
    <property type="match status" value="1"/>
</dbReference>
<dbReference type="PRINTS" id="PR00344">
    <property type="entry name" value="BCTRLSENSOR"/>
</dbReference>
<dbReference type="GO" id="GO:0000156">
    <property type="term" value="F:phosphorelay response regulator activity"/>
    <property type="evidence" value="ECO:0007669"/>
    <property type="project" value="TreeGrafter"/>
</dbReference>
<proteinExistence type="predicted"/>
<dbReference type="SUPFAM" id="SSF55785">
    <property type="entry name" value="PYP-like sensor domain (PAS domain)"/>
    <property type="match status" value="1"/>
</dbReference>
<evidence type="ECO:0000259" key="14">
    <source>
        <dbReference type="PROSITE" id="PS50113"/>
    </source>
</evidence>
<dbReference type="OrthoDB" id="9757990at2"/>
<evidence type="ECO:0000259" key="13">
    <source>
        <dbReference type="PROSITE" id="PS50109"/>
    </source>
</evidence>
<dbReference type="GO" id="GO:0000155">
    <property type="term" value="F:phosphorelay sensor kinase activity"/>
    <property type="evidence" value="ECO:0007669"/>
    <property type="project" value="InterPro"/>
</dbReference>
<dbReference type="InterPro" id="IPR004358">
    <property type="entry name" value="Sig_transdc_His_kin-like_C"/>
</dbReference>